<dbReference type="GO" id="GO:0004550">
    <property type="term" value="F:nucleoside diphosphate kinase activity"/>
    <property type="evidence" value="ECO:0007669"/>
    <property type="project" value="TreeGrafter"/>
</dbReference>
<evidence type="ECO:0000256" key="8">
    <source>
        <dbReference type="ARBA" id="ARBA00022777"/>
    </source>
</evidence>
<dbReference type="NCBIfam" id="TIGR00041">
    <property type="entry name" value="DTMP_kinase"/>
    <property type="match status" value="1"/>
</dbReference>
<evidence type="ECO:0000256" key="6">
    <source>
        <dbReference type="ARBA" id="ARBA00022727"/>
    </source>
</evidence>
<proteinExistence type="inferred from homology"/>
<dbReference type="PANTHER" id="PTHR10344">
    <property type="entry name" value="THYMIDYLATE KINASE"/>
    <property type="match status" value="1"/>
</dbReference>
<evidence type="ECO:0000256" key="2">
    <source>
        <dbReference type="ARBA" id="ARBA00009776"/>
    </source>
</evidence>
<dbReference type="SUPFAM" id="SSF52540">
    <property type="entry name" value="P-loop containing nucleoside triphosphate hydrolases"/>
    <property type="match status" value="1"/>
</dbReference>
<dbReference type="GO" id="GO:0006235">
    <property type="term" value="P:dTTP biosynthetic process"/>
    <property type="evidence" value="ECO:0007669"/>
    <property type="project" value="TreeGrafter"/>
</dbReference>
<keyword evidence="8" id="KW-0418">Kinase</keyword>
<dbReference type="Gene3D" id="3.40.50.300">
    <property type="entry name" value="P-loop containing nucleotide triphosphate hydrolases"/>
    <property type="match status" value="1"/>
</dbReference>
<dbReference type="CDD" id="cd01672">
    <property type="entry name" value="TMPK"/>
    <property type="match status" value="1"/>
</dbReference>
<dbReference type="AlphaFoldDB" id="A0A1D2A8Z6"/>
<protein>
    <recommendedName>
        <fullName evidence="4">Thymidylate kinase</fullName>
        <ecNumber evidence="3">2.7.4.9</ecNumber>
    </recommendedName>
</protein>
<comment type="pathway">
    <text evidence="1">Pyrimidine metabolism; dTTP biosynthesis.</text>
</comment>
<evidence type="ECO:0000313" key="11">
    <source>
        <dbReference type="EMBL" id="JAT75680.1"/>
    </source>
</evidence>
<name>A0A1D2A8Z6_AUXPR</name>
<dbReference type="PANTHER" id="PTHR10344:SF1">
    <property type="entry name" value="THYMIDYLATE KINASE"/>
    <property type="match status" value="1"/>
</dbReference>
<dbReference type="GO" id="GO:0005524">
    <property type="term" value="F:ATP binding"/>
    <property type="evidence" value="ECO:0007669"/>
    <property type="project" value="UniProtKB-KW"/>
</dbReference>
<keyword evidence="7" id="KW-0547">Nucleotide-binding</keyword>
<dbReference type="HAMAP" id="MF_00165">
    <property type="entry name" value="Thymidylate_kinase"/>
    <property type="match status" value="1"/>
</dbReference>
<feature type="domain" description="Thymidylate kinase-like" evidence="10">
    <location>
        <begin position="48"/>
        <end position="227"/>
    </location>
</feature>
<comment type="similarity">
    <text evidence="2">Belongs to the thymidylate kinase family.</text>
</comment>
<keyword evidence="6" id="KW-0545">Nucleotide biosynthesis</keyword>
<evidence type="ECO:0000256" key="7">
    <source>
        <dbReference type="ARBA" id="ARBA00022741"/>
    </source>
</evidence>
<organism evidence="11">
    <name type="scientific">Auxenochlorella protothecoides</name>
    <name type="common">Green microalga</name>
    <name type="synonym">Chlorella protothecoides</name>
    <dbReference type="NCBI Taxonomy" id="3075"/>
    <lineage>
        <taxon>Eukaryota</taxon>
        <taxon>Viridiplantae</taxon>
        <taxon>Chlorophyta</taxon>
        <taxon>core chlorophytes</taxon>
        <taxon>Trebouxiophyceae</taxon>
        <taxon>Chlorellales</taxon>
        <taxon>Chlorellaceae</taxon>
        <taxon>Auxenochlorella</taxon>
    </lineage>
</organism>
<dbReference type="InterPro" id="IPR039430">
    <property type="entry name" value="Thymidylate_kin-like_dom"/>
</dbReference>
<dbReference type="FunFam" id="3.40.50.300:FF:000679">
    <property type="entry name" value="Thymidylate kinase"/>
    <property type="match status" value="1"/>
</dbReference>
<gene>
    <name evidence="11" type="ORF">g.8321</name>
</gene>
<dbReference type="GO" id="GO:0006233">
    <property type="term" value="P:dTDP biosynthetic process"/>
    <property type="evidence" value="ECO:0007669"/>
    <property type="project" value="InterPro"/>
</dbReference>
<evidence type="ECO:0000256" key="5">
    <source>
        <dbReference type="ARBA" id="ARBA00022679"/>
    </source>
</evidence>
<dbReference type="InterPro" id="IPR027417">
    <property type="entry name" value="P-loop_NTPase"/>
</dbReference>
<evidence type="ECO:0000259" key="10">
    <source>
        <dbReference type="Pfam" id="PF02223"/>
    </source>
</evidence>
<dbReference type="GO" id="GO:0004798">
    <property type="term" value="F:dTMP kinase activity"/>
    <property type="evidence" value="ECO:0007669"/>
    <property type="project" value="UniProtKB-EC"/>
</dbReference>
<keyword evidence="5" id="KW-0808">Transferase</keyword>
<dbReference type="GO" id="GO:0005634">
    <property type="term" value="C:nucleus"/>
    <property type="evidence" value="ECO:0007669"/>
    <property type="project" value="TreeGrafter"/>
</dbReference>
<dbReference type="GO" id="GO:0005829">
    <property type="term" value="C:cytosol"/>
    <property type="evidence" value="ECO:0007669"/>
    <property type="project" value="TreeGrafter"/>
</dbReference>
<reference evidence="11" key="1">
    <citation type="submission" date="2015-08" db="EMBL/GenBank/DDBJ databases">
        <authorList>
            <person name="Babu N.S."/>
            <person name="Beckwith C.J."/>
            <person name="Beseler K.G."/>
            <person name="Brison A."/>
            <person name="Carone J.V."/>
            <person name="Caskin T.P."/>
            <person name="Diamond M."/>
            <person name="Durham M.E."/>
            <person name="Foxe J.M."/>
            <person name="Go M."/>
            <person name="Henderson B.A."/>
            <person name="Jones I.B."/>
            <person name="McGettigan J.A."/>
            <person name="Micheletti S.J."/>
            <person name="Nasrallah M.E."/>
            <person name="Ortiz D."/>
            <person name="Piller C.R."/>
            <person name="Privatt S.R."/>
            <person name="Schneider S.L."/>
            <person name="Sharp S."/>
            <person name="Smith T.C."/>
            <person name="Stanton J.D."/>
            <person name="Ullery H.E."/>
            <person name="Wilson R.J."/>
            <person name="Serrano M.G."/>
            <person name="Buck G."/>
            <person name="Lee V."/>
            <person name="Wang Y."/>
            <person name="Carvalho R."/>
            <person name="Voegtly L."/>
            <person name="Shi R."/>
            <person name="Duckworth R."/>
            <person name="Johnson A."/>
            <person name="Loviza R."/>
            <person name="Walstead R."/>
            <person name="Shah Z."/>
            <person name="Kiflezghi M."/>
            <person name="Wade K."/>
            <person name="Ball S.L."/>
            <person name="Bradley K.W."/>
            <person name="Asai D.J."/>
            <person name="Bowman C.A."/>
            <person name="Russell D.A."/>
            <person name="Pope W.H."/>
            <person name="Jacobs-Sera D."/>
            <person name="Hendrix R.W."/>
            <person name="Hatfull G.F."/>
        </authorList>
    </citation>
    <scope>NUCLEOTIDE SEQUENCE</scope>
</reference>
<accession>A0A1D2A8Z6</accession>
<dbReference type="InterPro" id="IPR018095">
    <property type="entry name" value="Thymidylate_kin_CS"/>
</dbReference>
<dbReference type="GO" id="GO:0005739">
    <property type="term" value="C:mitochondrion"/>
    <property type="evidence" value="ECO:0007669"/>
    <property type="project" value="TreeGrafter"/>
</dbReference>
<dbReference type="Pfam" id="PF02223">
    <property type="entry name" value="Thymidylate_kin"/>
    <property type="match status" value="1"/>
</dbReference>
<dbReference type="EMBL" id="GDKF01002942">
    <property type="protein sequence ID" value="JAT75680.1"/>
    <property type="molecule type" value="Transcribed_RNA"/>
</dbReference>
<evidence type="ECO:0000256" key="4">
    <source>
        <dbReference type="ARBA" id="ARBA00017144"/>
    </source>
</evidence>
<evidence type="ECO:0000256" key="3">
    <source>
        <dbReference type="ARBA" id="ARBA00012980"/>
    </source>
</evidence>
<keyword evidence="9" id="KW-0067">ATP-binding</keyword>
<evidence type="ECO:0000256" key="1">
    <source>
        <dbReference type="ARBA" id="ARBA00004992"/>
    </source>
</evidence>
<feature type="non-terminal residue" evidence="11">
    <location>
        <position position="1"/>
    </location>
</feature>
<dbReference type="InterPro" id="IPR018094">
    <property type="entry name" value="Thymidylate_kinase"/>
</dbReference>
<dbReference type="PROSITE" id="PS01331">
    <property type="entry name" value="THYMIDYLATE_KINASE"/>
    <property type="match status" value="1"/>
</dbReference>
<dbReference type="GO" id="GO:0006227">
    <property type="term" value="P:dUDP biosynthetic process"/>
    <property type="evidence" value="ECO:0007669"/>
    <property type="project" value="TreeGrafter"/>
</dbReference>
<dbReference type="EC" id="2.7.4.9" evidence="3"/>
<evidence type="ECO:0000256" key="9">
    <source>
        <dbReference type="ARBA" id="ARBA00022840"/>
    </source>
</evidence>
<sequence length="251" mass="27489">VRPSTAMWFDRCLSAAARHPSLIARASANLRVHSTMTRSPARGALIVFEGVDRAGKSTQCELLSQHLGHLGYNVELWRFPDRSTAIGSMINSYLTKQSEADDAAMHLLFSANRWEKRAAMLERLNSGTTLIVDRYAHSGVAFTAAKGLPGLDTAWCRAPDVGLPAPDTVFFLDLSPEQAAERGGYGQERYETTDLQKKVRQAFGTLQDPSWVVVDAARSVETVQAEIAEESERILSRCEAGVPLGTLWPSA</sequence>